<comment type="caution">
    <text evidence="5">The sequence shown here is derived from an EMBL/GenBank/DDBJ whole genome shotgun (WGS) entry which is preliminary data.</text>
</comment>
<keyword evidence="1" id="KW-1003">Cell membrane</keyword>
<proteinExistence type="predicted"/>
<name>X0SSM1_9ZZZZ</name>
<dbReference type="AlphaFoldDB" id="X0SSM1"/>
<dbReference type="GO" id="GO:0016020">
    <property type="term" value="C:membrane"/>
    <property type="evidence" value="ECO:0007669"/>
    <property type="project" value="InterPro"/>
</dbReference>
<keyword evidence="4" id="KW-0472">Membrane</keyword>
<dbReference type="Pfam" id="PF03699">
    <property type="entry name" value="UPF0182"/>
    <property type="match status" value="1"/>
</dbReference>
<evidence type="ECO:0000256" key="1">
    <source>
        <dbReference type="ARBA" id="ARBA00022475"/>
    </source>
</evidence>
<feature type="non-terminal residue" evidence="5">
    <location>
        <position position="1"/>
    </location>
</feature>
<keyword evidence="3" id="KW-1133">Transmembrane helix</keyword>
<organism evidence="5">
    <name type="scientific">marine sediment metagenome</name>
    <dbReference type="NCBI Taxonomy" id="412755"/>
    <lineage>
        <taxon>unclassified sequences</taxon>
        <taxon>metagenomes</taxon>
        <taxon>ecological metagenomes</taxon>
    </lineage>
</organism>
<keyword evidence="2" id="KW-0812">Transmembrane</keyword>
<reference evidence="5" key="1">
    <citation type="journal article" date="2014" name="Front. Microbiol.">
        <title>High frequency of phylogenetically diverse reductive dehalogenase-homologous genes in deep subseafloor sedimentary metagenomes.</title>
        <authorList>
            <person name="Kawai M."/>
            <person name="Futagami T."/>
            <person name="Toyoda A."/>
            <person name="Takaki Y."/>
            <person name="Nishi S."/>
            <person name="Hori S."/>
            <person name="Arai W."/>
            <person name="Tsubouchi T."/>
            <person name="Morono Y."/>
            <person name="Uchiyama I."/>
            <person name="Ito T."/>
            <person name="Fujiyama A."/>
            <person name="Inagaki F."/>
            <person name="Takami H."/>
        </authorList>
    </citation>
    <scope>NUCLEOTIDE SEQUENCE</scope>
    <source>
        <strain evidence="5">Expedition CK06-06</strain>
    </source>
</reference>
<gene>
    <name evidence="5" type="ORF">S01H1_11283</name>
</gene>
<evidence type="ECO:0000256" key="3">
    <source>
        <dbReference type="ARBA" id="ARBA00022989"/>
    </source>
</evidence>
<sequence length="294" mass="34483">AYDGKMQFYIADSQDPLIQTYAKVFKHTFLPLEEMPEDLKVHLRYPEDIFIYQTALYSVYHMEKPQIFYNKEDQWQIPIISEGSVDPMMRHIIMKLPGETKEEYILMIPFTPQKKDNLAAWMVARSDGENYGKLAVYRFPKQRLVFGPRQIINRINQDPEISRQISLWDQRGSQVNLGSLLVIPIEESLLYIRPLYIRAEGGKIPELKRVIVAYEKRIAMEISLDEALYRVFGGTTGEAPELEAEKEEPLKDAPKKDLLEEAKKYFDRAMEAQRRGDWSLYGEEIEKLRKILEQ</sequence>
<dbReference type="PANTHER" id="PTHR39344">
    <property type="entry name" value="UPF0182 PROTEIN SLL1060"/>
    <property type="match status" value="1"/>
</dbReference>
<dbReference type="InterPro" id="IPR005372">
    <property type="entry name" value="UPF0182"/>
</dbReference>
<evidence type="ECO:0000256" key="4">
    <source>
        <dbReference type="ARBA" id="ARBA00023136"/>
    </source>
</evidence>
<protein>
    <submittedName>
        <fullName evidence="5">Uncharacterized protein</fullName>
    </submittedName>
</protein>
<evidence type="ECO:0000256" key="2">
    <source>
        <dbReference type="ARBA" id="ARBA00022692"/>
    </source>
</evidence>
<dbReference type="GO" id="GO:0005576">
    <property type="term" value="C:extracellular region"/>
    <property type="evidence" value="ECO:0007669"/>
    <property type="project" value="TreeGrafter"/>
</dbReference>
<dbReference type="EMBL" id="BARS01005751">
    <property type="protein sequence ID" value="GAF78141.1"/>
    <property type="molecule type" value="Genomic_DNA"/>
</dbReference>
<dbReference type="PANTHER" id="PTHR39344:SF1">
    <property type="entry name" value="UPF0182 PROTEIN SLL1060"/>
    <property type="match status" value="1"/>
</dbReference>
<accession>X0SSM1</accession>
<evidence type="ECO:0000313" key="5">
    <source>
        <dbReference type="EMBL" id="GAF78141.1"/>
    </source>
</evidence>